<evidence type="ECO:0000313" key="4">
    <source>
        <dbReference type="Proteomes" id="UP000326251"/>
    </source>
</evidence>
<accession>A0A5J5E8Q0</accession>
<evidence type="ECO:0000313" key="3">
    <source>
        <dbReference type="EMBL" id="KAA8825602.1"/>
    </source>
</evidence>
<reference evidence="3 4" key="1">
    <citation type="journal article" date="2019" name="Syst. Appl. Microbiol.">
        <title>Characterization of Bifidobacterium species in feaces of the Egyptian fruit bat: Description of B. vespertilionis sp. nov. and B. rousetti sp. nov.</title>
        <authorList>
            <person name="Modesto M."/>
            <person name="Satti M."/>
            <person name="Watanabe K."/>
            <person name="Puglisi E."/>
            <person name="Morelli L."/>
            <person name="Huang C.-H."/>
            <person name="Liou J.-S."/>
            <person name="Miyashita M."/>
            <person name="Tamura T."/>
            <person name="Saito S."/>
            <person name="Mori K."/>
            <person name="Huang L."/>
            <person name="Sciavilla P."/>
            <person name="Sandri C."/>
            <person name="Spiezio C."/>
            <person name="Vitali F."/>
            <person name="Cavalieri D."/>
            <person name="Perpetuini G."/>
            <person name="Tofalo R."/>
            <person name="Bonetti A."/>
            <person name="Arita M."/>
            <person name="Mattarelli P."/>
        </authorList>
    </citation>
    <scope>NUCLEOTIDE SEQUENCE [LARGE SCALE GENOMIC DNA]</scope>
    <source>
        <strain evidence="3 4">RST19</strain>
    </source>
</reference>
<dbReference type="GO" id="GO:0009691">
    <property type="term" value="P:cytokinin biosynthetic process"/>
    <property type="evidence" value="ECO:0007669"/>
    <property type="project" value="UniProtKB-UniRule"/>
</dbReference>
<proteinExistence type="inferred from homology"/>
<dbReference type="PANTHER" id="PTHR43393:SF2">
    <property type="entry name" value="CYTOKININ RIBOSIDE 5'-MONOPHOSPHATE PHOSPHORIBOHYDROLASE"/>
    <property type="match status" value="1"/>
</dbReference>
<evidence type="ECO:0000256" key="2">
    <source>
        <dbReference type="SAM" id="MobiDB-lite"/>
    </source>
</evidence>
<keyword evidence="1" id="KW-0378">Hydrolase</keyword>
<keyword evidence="1" id="KW-0203">Cytokinin biosynthesis</keyword>
<dbReference type="InterPro" id="IPR031100">
    <property type="entry name" value="LOG_fam"/>
</dbReference>
<name>A0A5J5E8Q0_9BIFI</name>
<dbReference type="EC" id="3.2.2.n1" evidence="1"/>
<dbReference type="GO" id="GO:0102682">
    <property type="term" value="F:cytokinin riboside 5'-monophosphate phosphoribohydrolase activity"/>
    <property type="evidence" value="ECO:0007669"/>
    <property type="project" value="RHEA"/>
</dbReference>
<protein>
    <recommendedName>
        <fullName evidence="1">Cytokinin riboside 5'-monophosphate phosphoribohydrolase</fullName>
        <ecNumber evidence="1">3.2.2.n1</ecNumber>
    </recommendedName>
</protein>
<dbReference type="AlphaFoldDB" id="A0A5J5E8Q0"/>
<organism evidence="3 4">
    <name type="scientific">Bifidobacterium reuteri</name>
    <dbReference type="NCBI Taxonomy" id="983706"/>
    <lineage>
        <taxon>Bacteria</taxon>
        <taxon>Bacillati</taxon>
        <taxon>Actinomycetota</taxon>
        <taxon>Actinomycetes</taxon>
        <taxon>Bifidobacteriales</taxon>
        <taxon>Bifidobacteriaceae</taxon>
        <taxon>Bifidobacterium</taxon>
    </lineage>
</organism>
<dbReference type="Pfam" id="PF03641">
    <property type="entry name" value="Lysine_decarbox"/>
    <property type="match status" value="1"/>
</dbReference>
<evidence type="ECO:0000256" key="1">
    <source>
        <dbReference type="RuleBase" id="RU363015"/>
    </source>
</evidence>
<comment type="caution">
    <text evidence="3">The sequence shown here is derived from an EMBL/GenBank/DDBJ whole genome shotgun (WGS) entry which is preliminary data.</text>
</comment>
<dbReference type="InterPro" id="IPR052341">
    <property type="entry name" value="LOG_family_nucleotidases"/>
</dbReference>
<sequence>MAKKQKKAKKAEDRKNAEETLIVETGDVAPVDTVASVDSDDASPLGDTYHRGPVILRGQMIPSDNTTANLLKPDQDTDWLHMDPWRVLRIQSEFVDGFGALAELGPAVAIFGSARTARTEPAYKAARRMGSLIAKKNIAVITGGGPGIMEAANRGAALAGGKSVGLGIELPHEQGLNQWVNLGMSFRYFFVRKTMFVKYSSGVIVCPGGFGTLDEMFELLTLVQTHKVADMPVVLYDKAYWQGLFDWLNGTVKEHGMISSIDPHLVAMSDDPDEAVDMVTKGL</sequence>
<dbReference type="NCBIfam" id="TIGR00730">
    <property type="entry name" value="Rossman fold protein, TIGR00730 family"/>
    <property type="match status" value="1"/>
</dbReference>
<gene>
    <name evidence="3" type="ORF">EMO92_05020</name>
</gene>
<comment type="catalytic activity">
    <reaction evidence="1">
        <text>9-ribosyl-trans-zeatin 5'-phosphate + H2O = trans-zeatin + D-ribose 5-phosphate</text>
        <dbReference type="Rhea" id="RHEA:48564"/>
        <dbReference type="ChEBI" id="CHEBI:15377"/>
        <dbReference type="ChEBI" id="CHEBI:16522"/>
        <dbReference type="ChEBI" id="CHEBI:78346"/>
        <dbReference type="ChEBI" id="CHEBI:87947"/>
        <dbReference type="EC" id="3.2.2.n1"/>
    </reaction>
</comment>
<comment type="similarity">
    <text evidence="1">Belongs to the LOG family.</text>
</comment>
<dbReference type="SUPFAM" id="SSF102405">
    <property type="entry name" value="MCP/YpsA-like"/>
    <property type="match status" value="1"/>
</dbReference>
<dbReference type="Proteomes" id="UP000326251">
    <property type="component" value="Unassembled WGS sequence"/>
</dbReference>
<dbReference type="PANTHER" id="PTHR43393">
    <property type="entry name" value="CYTOKININ RIBOSIDE 5'-MONOPHOSPHATE PHOSPHORIBOHYDROLASE"/>
    <property type="match status" value="1"/>
</dbReference>
<dbReference type="EMBL" id="RZUG01000006">
    <property type="protein sequence ID" value="KAA8825602.1"/>
    <property type="molecule type" value="Genomic_DNA"/>
</dbReference>
<dbReference type="GO" id="GO:0005829">
    <property type="term" value="C:cytosol"/>
    <property type="evidence" value="ECO:0007669"/>
    <property type="project" value="TreeGrafter"/>
</dbReference>
<dbReference type="RefSeq" id="WP_140489248.1">
    <property type="nucleotide sequence ID" value="NZ_RZUG01000006.1"/>
</dbReference>
<dbReference type="Gene3D" id="3.40.50.450">
    <property type="match status" value="1"/>
</dbReference>
<comment type="catalytic activity">
    <reaction evidence="1">
        <text>N(6)-(dimethylallyl)adenosine 5'-phosphate + H2O = N(6)-dimethylallyladenine + D-ribose 5-phosphate</text>
        <dbReference type="Rhea" id="RHEA:48560"/>
        <dbReference type="ChEBI" id="CHEBI:15377"/>
        <dbReference type="ChEBI" id="CHEBI:17660"/>
        <dbReference type="ChEBI" id="CHEBI:57526"/>
        <dbReference type="ChEBI" id="CHEBI:78346"/>
        <dbReference type="EC" id="3.2.2.n1"/>
    </reaction>
</comment>
<dbReference type="InterPro" id="IPR005269">
    <property type="entry name" value="LOG"/>
</dbReference>
<feature type="region of interest" description="Disordered" evidence="2">
    <location>
        <begin position="1"/>
        <end position="24"/>
    </location>
</feature>